<sequence length="90" mass="10527">MRELEKLLKDYENDINHWESDFGEGHLFLANREALIPFEKTKEVIELDKKALNVIEKDKSKGSDKLFLLKLRDIILNNINKKIDESSKVA</sequence>
<organism evidence="1 2">
    <name type="scientific">Hydrogenimonas thermophila</name>
    <dbReference type="NCBI Taxonomy" id="223786"/>
    <lineage>
        <taxon>Bacteria</taxon>
        <taxon>Pseudomonadati</taxon>
        <taxon>Campylobacterota</taxon>
        <taxon>Epsilonproteobacteria</taxon>
        <taxon>Campylobacterales</taxon>
        <taxon>Hydrogenimonadaceae</taxon>
        <taxon>Hydrogenimonas</taxon>
    </lineage>
</organism>
<dbReference type="STRING" id="223786.SAMN05216234_11313"/>
<dbReference type="Proteomes" id="UP000199227">
    <property type="component" value="Unassembled WGS sequence"/>
</dbReference>
<dbReference type="OrthoDB" id="5373254at2"/>
<evidence type="ECO:0000313" key="2">
    <source>
        <dbReference type="Proteomes" id="UP000199227"/>
    </source>
</evidence>
<protein>
    <submittedName>
        <fullName evidence="1">Uncharacterized protein</fullName>
    </submittedName>
</protein>
<reference evidence="1 2" key="1">
    <citation type="submission" date="2016-10" db="EMBL/GenBank/DDBJ databases">
        <authorList>
            <person name="de Groot N.N."/>
        </authorList>
    </citation>
    <scope>NUCLEOTIDE SEQUENCE [LARGE SCALE GENOMIC DNA]</scope>
    <source>
        <strain evidence="1 2">EP1-55-1</strain>
    </source>
</reference>
<evidence type="ECO:0000313" key="1">
    <source>
        <dbReference type="EMBL" id="SFP27717.1"/>
    </source>
</evidence>
<dbReference type="AlphaFoldDB" id="A0A1I5P139"/>
<dbReference type="EMBL" id="FOXB01000013">
    <property type="protein sequence ID" value="SFP27717.1"/>
    <property type="molecule type" value="Genomic_DNA"/>
</dbReference>
<gene>
    <name evidence="1" type="ORF">SAMN05216234_11313</name>
</gene>
<keyword evidence="2" id="KW-1185">Reference proteome</keyword>
<dbReference type="RefSeq" id="WP_092912061.1">
    <property type="nucleotide sequence ID" value="NZ_CP136592.1"/>
</dbReference>
<name>A0A1I5P139_9BACT</name>
<proteinExistence type="predicted"/>
<accession>A0A1I5P139</accession>